<dbReference type="PANTHER" id="PTHR33463:SF189">
    <property type="entry name" value="FBD DOMAIN-CONTAINING PROTEIN"/>
    <property type="match status" value="1"/>
</dbReference>
<dbReference type="InterPro" id="IPR042197">
    <property type="entry name" value="Apaf_helical"/>
</dbReference>
<keyword evidence="2" id="KW-0611">Plant defense</keyword>
<dbReference type="OrthoDB" id="1926275at2759"/>
<evidence type="ECO:0000313" key="4">
    <source>
        <dbReference type="Proteomes" id="UP000634136"/>
    </source>
</evidence>
<sequence>MNCKDKTIKLEALSNGDDLDLLKKTLGVYETLPEKVKDLASSVACECSGLPLAIVTVARSMKGKQDLREWDMDKWVFPVLRSSYDHLSDTKLQEFFLYCAVLRCDDKLLVMHPLVRIMAILSS</sequence>
<accession>A0A834X161</accession>
<dbReference type="Proteomes" id="UP000634136">
    <property type="component" value="Unassembled WGS sequence"/>
</dbReference>
<dbReference type="GO" id="GO:0006952">
    <property type="term" value="P:defense response"/>
    <property type="evidence" value="ECO:0007669"/>
    <property type="project" value="UniProtKB-KW"/>
</dbReference>
<proteinExistence type="predicted"/>
<comment type="caution">
    <text evidence="3">The sequence shown here is derived from an EMBL/GenBank/DDBJ whole genome shotgun (WGS) entry which is preliminary data.</text>
</comment>
<keyword evidence="1" id="KW-0547">Nucleotide-binding</keyword>
<dbReference type="EMBL" id="JAAIUW010000004">
    <property type="protein sequence ID" value="KAF7836392.1"/>
    <property type="molecule type" value="Genomic_DNA"/>
</dbReference>
<dbReference type="InterPro" id="IPR050905">
    <property type="entry name" value="Plant_NBS-LRR"/>
</dbReference>
<dbReference type="Gene3D" id="1.10.8.430">
    <property type="entry name" value="Helical domain of apoptotic protease-activating factors"/>
    <property type="match status" value="1"/>
</dbReference>
<dbReference type="PANTHER" id="PTHR33463">
    <property type="entry name" value="NB-ARC DOMAIN-CONTAINING PROTEIN-RELATED"/>
    <property type="match status" value="1"/>
</dbReference>
<evidence type="ECO:0000313" key="3">
    <source>
        <dbReference type="EMBL" id="KAF7836392.1"/>
    </source>
</evidence>
<keyword evidence="4" id="KW-1185">Reference proteome</keyword>
<reference evidence="3" key="1">
    <citation type="submission" date="2020-09" db="EMBL/GenBank/DDBJ databases">
        <title>Genome-Enabled Discovery of Anthraquinone Biosynthesis in Senna tora.</title>
        <authorList>
            <person name="Kang S.-H."/>
            <person name="Pandey R.P."/>
            <person name="Lee C.-M."/>
            <person name="Sim J.-S."/>
            <person name="Jeong J.-T."/>
            <person name="Choi B.-S."/>
            <person name="Jung M."/>
            <person name="Ginzburg D."/>
            <person name="Zhao K."/>
            <person name="Won S.Y."/>
            <person name="Oh T.-J."/>
            <person name="Yu Y."/>
            <person name="Kim N.-H."/>
            <person name="Lee O.R."/>
            <person name="Lee T.-H."/>
            <person name="Bashyal P."/>
            <person name="Kim T.-S."/>
            <person name="Lee W.-H."/>
            <person name="Kawkins C."/>
            <person name="Kim C.-K."/>
            <person name="Kim J.S."/>
            <person name="Ahn B.O."/>
            <person name="Rhee S.Y."/>
            <person name="Sohng J.K."/>
        </authorList>
    </citation>
    <scope>NUCLEOTIDE SEQUENCE</scope>
    <source>
        <tissue evidence="3">Leaf</tissue>
    </source>
</reference>
<name>A0A834X161_9FABA</name>
<dbReference type="InterPro" id="IPR027417">
    <property type="entry name" value="P-loop_NTPase"/>
</dbReference>
<gene>
    <name evidence="3" type="ORF">G2W53_011251</name>
</gene>
<dbReference type="GO" id="GO:0005524">
    <property type="term" value="F:ATP binding"/>
    <property type="evidence" value="ECO:0007669"/>
    <property type="project" value="UniProtKB-KW"/>
</dbReference>
<dbReference type="AlphaFoldDB" id="A0A834X161"/>
<organism evidence="3 4">
    <name type="scientific">Senna tora</name>
    <dbReference type="NCBI Taxonomy" id="362788"/>
    <lineage>
        <taxon>Eukaryota</taxon>
        <taxon>Viridiplantae</taxon>
        <taxon>Streptophyta</taxon>
        <taxon>Embryophyta</taxon>
        <taxon>Tracheophyta</taxon>
        <taxon>Spermatophyta</taxon>
        <taxon>Magnoliopsida</taxon>
        <taxon>eudicotyledons</taxon>
        <taxon>Gunneridae</taxon>
        <taxon>Pentapetalae</taxon>
        <taxon>rosids</taxon>
        <taxon>fabids</taxon>
        <taxon>Fabales</taxon>
        <taxon>Fabaceae</taxon>
        <taxon>Caesalpinioideae</taxon>
        <taxon>Cassia clade</taxon>
        <taxon>Senna</taxon>
    </lineage>
</organism>
<dbReference type="GO" id="GO:0043531">
    <property type="term" value="F:ADP binding"/>
    <property type="evidence" value="ECO:0007669"/>
    <property type="project" value="InterPro"/>
</dbReference>
<protein>
    <submittedName>
        <fullName evidence="3">Putative disease resistance protein</fullName>
    </submittedName>
</protein>
<evidence type="ECO:0000256" key="2">
    <source>
        <dbReference type="ARBA" id="ARBA00022821"/>
    </source>
</evidence>
<evidence type="ECO:0000256" key="1">
    <source>
        <dbReference type="ARBA" id="ARBA00022741"/>
    </source>
</evidence>
<dbReference type="SUPFAM" id="SSF52540">
    <property type="entry name" value="P-loop containing nucleoside triphosphate hydrolases"/>
    <property type="match status" value="1"/>
</dbReference>